<dbReference type="InterPro" id="IPR009057">
    <property type="entry name" value="Homeodomain-like_sf"/>
</dbReference>
<dbReference type="PANTHER" id="PTHR43130">
    <property type="entry name" value="ARAC-FAMILY TRANSCRIPTIONAL REGULATOR"/>
    <property type="match status" value="1"/>
</dbReference>
<evidence type="ECO:0000259" key="3">
    <source>
        <dbReference type="PROSITE" id="PS01124"/>
    </source>
</evidence>
<comment type="caution">
    <text evidence="4">The sequence shown here is derived from an EMBL/GenBank/DDBJ whole genome shotgun (WGS) entry which is preliminary data.</text>
</comment>
<dbReference type="Gene3D" id="1.10.10.60">
    <property type="entry name" value="Homeodomain-like"/>
    <property type="match status" value="1"/>
</dbReference>
<dbReference type="InterPro" id="IPR002818">
    <property type="entry name" value="DJ-1/PfpI"/>
</dbReference>
<keyword evidence="1" id="KW-0805">Transcription regulation</keyword>
<protein>
    <submittedName>
        <fullName evidence="4">Helix-turn-helix domain-containing protein</fullName>
    </submittedName>
</protein>
<dbReference type="Gene3D" id="3.40.50.880">
    <property type="match status" value="1"/>
</dbReference>
<keyword evidence="5" id="KW-1185">Reference proteome</keyword>
<evidence type="ECO:0000313" key="5">
    <source>
        <dbReference type="Proteomes" id="UP001500363"/>
    </source>
</evidence>
<dbReference type="Proteomes" id="UP001500363">
    <property type="component" value="Unassembled WGS sequence"/>
</dbReference>
<dbReference type="InterPro" id="IPR018060">
    <property type="entry name" value="HTH_AraC"/>
</dbReference>
<accession>A0ABP4KZE2</accession>
<dbReference type="EMBL" id="BAAANC010000001">
    <property type="protein sequence ID" value="GAA1513365.1"/>
    <property type="molecule type" value="Genomic_DNA"/>
</dbReference>
<keyword evidence="2" id="KW-0804">Transcription</keyword>
<dbReference type="Pfam" id="PF12833">
    <property type="entry name" value="HTH_18"/>
    <property type="match status" value="1"/>
</dbReference>
<organism evidence="4 5">
    <name type="scientific">Kribbella lupini</name>
    <dbReference type="NCBI Taxonomy" id="291602"/>
    <lineage>
        <taxon>Bacteria</taxon>
        <taxon>Bacillati</taxon>
        <taxon>Actinomycetota</taxon>
        <taxon>Actinomycetes</taxon>
        <taxon>Propionibacteriales</taxon>
        <taxon>Kribbellaceae</taxon>
        <taxon>Kribbella</taxon>
    </lineage>
</organism>
<dbReference type="CDD" id="cd03137">
    <property type="entry name" value="GATase1_AraC_1"/>
    <property type="match status" value="1"/>
</dbReference>
<dbReference type="SUPFAM" id="SSF46689">
    <property type="entry name" value="Homeodomain-like"/>
    <property type="match status" value="2"/>
</dbReference>
<reference evidence="5" key="1">
    <citation type="journal article" date="2019" name="Int. J. Syst. Evol. Microbiol.">
        <title>The Global Catalogue of Microorganisms (GCM) 10K type strain sequencing project: providing services to taxonomists for standard genome sequencing and annotation.</title>
        <authorList>
            <consortium name="The Broad Institute Genomics Platform"/>
            <consortium name="The Broad Institute Genome Sequencing Center for Infectious Disease"/>
            <person name="Wu L."/>
            <person name="Ma J."/>
        </authorList>
    </citation>
    <scope>NUCLEOTIDE SEQUENCE [LARGE SCALE GENOMIC DNA]</scope>
    <source>
        <strain evidence="5">JCM 14303</strain>
    </source>
</reference>
<feature type="domain" description="HTH araC/xylS-type" evidence="3">
    <location>
        <begin position="229"/>
        <end position="327"/>
    </location>
</feature>
<dbReference type="SMART" id="SM00342">
    <property type="entry name" value="HTH_ARAC"/>
    <property type="match status" value="1"/>
</dbReference>
<proteinExistence type="predicted"/>
<dbReference type="InterPro" id="IPR052158">
    <property type="entry name" value="INH-QAR"/>
</dbReference>
<evidence type="ECO:0000256" key="1">
    <source>
        <dbReference type="ARBA" id="ARBA00023015"/>
    </source>
</evidence>
<gene>
    <name evidence="4" type="ORF">GCM10009741_09110</name>
</gene>
<sequence length="337" mass="35901">MDIMCNYRAMSARHRVAVLALPGVVPFELAIPARIFGGAFVGEDPLYEVLTCSVDGSPVETSDGYAITVQYDAAVLGTADSVVIPPSHQLQEILDSAGELDDAVRRALEQIRPGTRLVAICTGAFVLAAAGLLDGRPAATHWAEAKHLQQLFPAVAVDPLVLYIDDGDVLTSAGAAAGIDLCLHVVRRDHGSAVASAVARACVVPPRRDGGQAQYVRRPVPPARDGGTANTRAWAAEQLGRPLSLVELAAHARMSVRTFTRRFRAETGVSPGSWLAMQRLDYARQLLEDTELTVDQIASRSGLGSGTNLRQQLRESAGVSPTAYRRMFRSEGVTAPG</sequence>
<dbReference type="PANTHER" id="PTHR43130:SF3">
    <property type="entry name" value="HTH-TYPE TRANSCRIPTIONAL REGULATOR RV1931C"/>
    <property type="match status" value="1"/>
</dbReference>
<dbReference type="SUPFAM" id="SSF52317">
    <property type="entry name" value="Class I glutamine amidotransferase-like"/>
    <property type="match status" value="1"/>
</dbReference>
<dbReference type="PROSITE" id="PS01124">
    <property type="entry name" value="HTH_ARAC_FAMILY_2"/>
    <property type="match status" value="1"/>
</dbReference>
<name>A0ABP4KZE2_9ACTN</name>
<evidence type="ECO:0000256" key="2">
    <source>
        <dbReference type="ARBA" id="ARBA00023163"/>
    </source>
</evidence>
<dbReference type="Pfam" id="PF01965">
    <property type="entry name" value="DJ-1_PfpI"/>
    <property type="match status" value="1"/>
</dbReference>
<dbReference type="InterPro" id="IPR029062">
    <property type="entry name" value="Class_I_gatase-like"/>
</dbReference>
<evidence type="ECO:0000313" key="4">
    <source>
        <dbReference type="EMBL" id="GAA1513365.1"/>
    </source>
</evidence>